<evidence type="ECO:0000313" key="2">
    <source>
        <dbReference type="Proteomes" id="UP001139028"/>
    </source>
</evidence>
<dbReference type="PANTHER" id="PTHR31793:SF24">
    <property type="entry name" value="LONG-CHAIN ACYL-COA THIOESTERASE FADM"/>
    <property type="match status" value="1"/>
</dbReference>
<dbReference type="Gene3D" id="3.10.129.10">
    <property type="entry name" value="Hotdog Thioesterase"/>
    <property type="match status" value="1"/>
</dbReference>
<dbReference type="EMBL" id="JALBWM010000065">
    <property type="protein sequence ID" value="MCO1335481.1"/>
    <property type="molecule type" value="Genomic_DNA"/>
</dbReference>
<dbReference type="InterPro" id="IPR050563">
    <property type="entry name" value="4-hydroxybenzoyl-CoA_TE"/>
</dbReference>
<dbReference type="PANTHER" id="PTHR31793">
    <property type="entry name" value="4-HYDROXYBENZOYL-COA THIOESTERASE FAMILY MEMBER"/>
    <property type="match status" value="1"/>
</dbReference>
<dbReference type="GO" id="GO:0047617">
    <property type="term" value="F:fatty acyl-CoA hydrolase activity"/>
    <property type="evidence" value="ECO:0007669"/>
    <property type="project" value="TreeGrafter"/>
</dbReference>
<dbReference type="CDD" id="cd00586">
    <property type="entry name" value="4HBT"/>
    <property type="match status" value="1"/>
</dbReference>
<name>A0A9X2ETI3_9GAMM</name>
<evidence type="ECO:0000313" key="1">
    <source>
        <dbReference type="EMBL" id="MCO1335481.1"/>
    </source>
</evidence>
<proteinExistence type="predicted"/>
<reference evidence="1" key="1">
    <citation type="journal article" date="2022" name="Arch. Microbiol.">
        <title>Microbulbifer okhotskensis sp. nov., isolated from a deep bottom sediment of the Okhotsk Sea.</title>
        <authorList>
            <person name="Romanenko L."/>
            <person name="Kurilenko V."/>
            <person name="Otstavnykh N."/>
            <person name="Velansky P."/>
            <person name="Isaeva M."/>
            <person name="Mikhailov V."/>
        </authorList>
    </citation>
    <scope>NUCLEOTIDE SEQUENCE</scope>
    <source>
        <strain evidence="1">OS29</strain>
    </source>
</reference>
<protein>
    <submittedName>
        <fullName evidence="1">Acyl-CoA thioesterase</fullName>
    </submittedName>
</protein>
<keyword evidence="2" id="KW-1185">Reference proteome</keyword>
<dbReference type="RefSeq" id="WP_252470071.1">
    <property type="nucleotide sequence ID" value="NZ_JALBWM010000065.1"/>
</dbReference>
<dbReference type="SUPFAM" id="SSF54637">
    <property type="entry name" value="Thioesterase/thiol ester dehydrase-isomerase"/>
    <property type="match status" value="1"/>
</dbReference>
<comment type="caution">
    <text evidence="1">The sequence shown here is derived from an EMBL/GenBank/DDBJ whole genome shotgun (WGS) entry which is preliminary data.</text>
</comment>
<accession>A0A9X2ETI3</accession>
<gene>
    <name evidence="1" type="ORF">MO867_14170</name>
</gene>
<sequence length="141" mass="15559">MSDTPRNLLHQETLAVRWGDMDAFGHINNATYFTYFEQCRCSWLASVCNSGALSSNQGDGPVLLNASANFNLPLVFPANITISMYGGTPGRSSFNSYYEIRDADNTDILYTTGEAKIVWVDQRAGKSMPVPDDIRVLLPTV</sequence>
<dbReference type="Proteomes" id="UP001139028">
    <property type="component" value="Unassembled WGS sequence"/>
</dbReference>
<dbReference type="InterPro" id="IPR029069">
    <property type="entry name" value="HotDog_dom_sf"/>
</dbReference>
<organism evidence="1 2">
    <name type="scientific">Microbulbifer okhotskensis</name>
    <dbReference type="NCBI Taxonomy" id="2926617"/>
    <lineage>
        <taxon>Bacteria</taxon>
        <taxon>Pseudomonadati</taxon>
        <taxon>Pseudomonadota</taxon>
        <taxon>Gammaproteobacteria</taxon>
        <taxon>Cellvibrionales</taxon>
        <taxon>Microbulbiferaceae</taxon>
        <taxon>Microbulbifer</taxon>
    </lineage>
</organism>
<dbReference type="Pfam" id="PF13279">
    <property type="entry name" value="4HBT_2"/>
    <property type="match status" value="1"/>
</dbReference>
<dbReference type="AlphaFoldDB" id="A0A9X2ETI3"/>